<dbReference type="CDD" id="cd07012">
    <property type="entry name" value="PBP2_Bug_TTT"/>
    <property type="match status" value="1"/>
</dbReference>
<keyword evidence="4" id="KW-1185">Reference proteome</keyword>
<dbReference type="RefSeq" id="WP_108601937.1">
    <property type="nucleotide sequence ID" value="NZ_CP026604.1"/>
</dbReference>
<name>A0A2S0VNS5_9ALTE</name>
<dbReference type="AlphaFoldDB" id="A0A2S0VNS5"/>
<dbReference type="PIRSF" id="PIRSF017082">
    <property type="entry name" value="YflP"/>
    <property type="match status" value="1"/>
</dbReference>
<gene>
    <name evidence="3" type="ORF">C2869_05155</name>
</gene>
<evidence type="ECO:0000313" key="4">
    <source>
        <dbReference type="Proteomes" id="UP000244441"/>
    </source>
</evidence>
<dbReference type="InterPro" id="IPR005064">
    <property type="entry name" value="BUG"/>
</dbReference>
<accession>A0A2S0VNS5</accession>
<dbReference type="EMBL" id="CP026604">
    <property type="protein sequence ID" value="AWB65864.1"/>
    <property type="molecule type" value="Genomic_DNA"/>
</dbReference>
<dbReference type="PANTHER" id="PTHR42928:SF5">
    <property type="entry name" value="BLR1237 PROTEIN"/>
    <property type="match status" value="1"/>
</dbReference>
<evidence type="ECO:0000256" key="1">
    <source>
        <dbReference type="ARBA" id="ARBA00006987"/>
    </source>
</evidence>
<dbReference type="Pfam" id="PF03401">
    <property type="entry name" value="TctC"/>
    <property type="match status" value="1"/>
</dbReference>
<dbReference type="PANTHER" id="PTHR42928">
    <property type="entry name" value="TRICARBOXYLATE-BINDING PROTEIN"/>
    <property type="match status" value="1"/>
</dbReference>
<protein>
    <submittedName>
        <fullName evidence="3">Tricarboxylate transport protein TctC</fullName>
    </submittedName>
</protein>
<evidence type="ECO:0000313" key="3">
    <source>
        <dbReference type="EMBL" id="AWB65864.1"/>
    </source>
</evidence>
<dbReference type="InterPro" id="IPR042100">
    <property type="entry name" value="Bug_dom1"/>
</dbReference>
<dbReference type="KEGG" id="cate:C2869_05155"/>
<dbReference type="OrthoDB" id="5171643at2"/>
<comment type="similarity">
    <text evidence="1">Belongs to the UPF0065 (bug) family.</text>
</comment>
<dbReference type="Proteomes" id="UP000244441">
    <property type="component" value="Chromosome"/>
</dbReference>
<keyword evidence="2" id="KW-0732">Signal</keyword>
<feature type="chain" id="PRO_5015521736" evidence="2">
    <location>
        <begin position="24"/>
        <end position="339"/>
    </location>
</feature>
<organism evidence="3 4">
    <name type="scientific">Saccharobesus litoralis</name>
    <dbReference type="NCBI Taxonomy" id="2172099"/>
    <lineage>
        <taxon>Bacteria</taxon>
        <taxon>Pseudomonadati</taxon>
        <taxon>Pseudomonadota</taxon>
        <taxon>Gammaproteobacteria</taxon>
        <taxon>Alteromonadales</taxon>
        <taxon>Alteromonadaceae</taxon>
        <taxon>Saccharobesus</taxon>
    </lineage>
</organism>
<evidence type="ECO:0000256" key="2">
    <source>
        <dbReference type="SAM" id="SignalP"/>
    </source>
</evidence>
<dbReference type="Gene3D" id="3.40.190.150">
    <property type="entry name" value="Bordetella uptake gene, domain 1"/>
    <property type="match status" value="1"/>
</dbReference>
<reference evidence="3 4" key="1">
    <citation type="submission" date="2018-01" db="EMBL/GenBank/DDBJ databases">
        <title>Genome sequence of a Cantenovulum-like bacteria.</title>
        <authorList>
            <person name="Tan W.R."/>
            <person name="Lau N.-S."/>
            <person name="Go F."/>
            <person name="Amirul A.-A.A."/>
        </authorList>
    </citation>
    <scope>NUCLEOTIDE SEQUENCE [LARGE SCALE GENOMIC DNA]</scope>
    <source>
        <strain evidence="3 4">CCB-QB4</strain>
    </source>
</reference>
<sequence>MTRLIPALVIFTSLLSICLPTHAAKKYPYRPITNTVVWGAGGGTDSINRMIMAEMEKELGVKVRVANKTGGIAGSIGMKYVHSKRPDGYNLVGISESNVTSSVNGGWNKRFDQWWPFIVGGSPDIISVAANSPYTDLKQLIEASKANPKTIKVAAGDIGSIHHLNMLALVKGTGASFKFIPYPGSAKSQTAVLTGEVDIVITSVAEQAALIRGKKLKPLATLTPSAFSGDNIPIIVSALSIYPTLHEHLPIKQAIGFAVHAQASPSTKLILGAAFEKAMQSDKVKSWAKQNYYQLSGKHGLQAKIEFSRLESLFAWTLYDLGAVNISPQVFGIDKPKLQ</sequence>
<dbReference type="SUPFAM" id="SSF53850">
    <property type="entry name" value="Periplasmic binding protein-like II"/>
    <property type="match status" value="1"/>
</dbReference>
<feature type="signal peptide" evidence="2">
    <location>
        <begin position="1"/>
        <end position="23"/>
    </location>
</feature>
<dbReference type="Gene3D" id="3.40.190.10">
    <property type="entry name" value="Periplasmic binding protein-like II"/>
    <property type="match status" value="1"/>
</dbReference>
<proteinExistence type="inferred from homology"/>